<organism evidence="2 3">
    <name type="scientific">Chromobacterium rhizoryzae</name>
    <dbReference type="NCBI Taxonomy" id="1778675"/>
    <lineage>
        <taxon>Bacteria</taxon>
        <taxon>Pseudomonadati</taxon>
        <taxon>Pseudomonadota</taxon>
        <taxon>Betaproteobacteria</taxon>
        <taxon>Neisseriales</taxon>
        <taxon>Chromobacteriaceae</taxon>
        <taxon>Chromobacterium</taxon>
    </lineage>
</organism>
<dbReference type="Pfam" id="PF05144">
    <property type="entry name" value="Phage_CRI"/>
    <property type="match status" value="1"/>
</dbReference>
<accession>A0AAD0RSL9</accession>
<gene>
    <name evidence="2" type="ORF">D1345_10805</name>
</gene>
<dbReference type="RefSeq" id="WP_118267651.1">
    <property type="nucleotide sequence ID" value="NZ_CP031968.1"/>
</dbReference>
<sequence length="236" mass="26340">MSAFIDYISISQVHPGRLNPETGVVEPRLPLVDSGVVGKWGRDMETGDLIDNPEWGQSSKLFLRGSFDSLVIVKCDGFRITLSGNVGRLDRPDNLFNLDFDQTIAKCNEILSRFRLPPFEPGQQVVNANPSAYDLEHGVNLVHWTGATVSGLHITRNYQTGSPKDAEAFMRWLSTQSISNVKRNRASPESCAWGSKGGRKMLKAYIKYLEMLAPGHKHGRSTSQIKCDPVYQFARE</sequence>
<dbReference type="KEGG" id="crz:D1345_10805"/>
<evidence type="ECO:0000313" key="2">
    <source>
        <dbReference type="EMBL" id="AXT46650.1"/>
    </source>
</evidence>
<dbReference type="EMBL" id="CP031968">
    <property type="protein sequence ID" value="AXT46650.1"/>
    <property type="molecule type" value="Genomic_DNA"/>
</dbReference>
<name>A0AAD0RSL9_9NEIS</name>
<protein>
    <recommendedName>
        <fullName evidence="1">Replication-associated protein G2P N-terminal domain-containing protein</fullName>
    </recommendedName>
</protein>
<evidence type="ECO:0000313" key="3">
    <source>
        <dbReference type="Proteomes" id="UP000259465"/>
    </source>
</evidence>
<keyword evidence="3" id="KW-1185">Reference proteome</keyword>
<proteinExistence type="predicted"/>
<reference evidence="2 3" key="1">
    <citation type="submission" date="2018-08" db="EMBL/GenBank/DDBJ databases">
        <title>Complete genome sequence of JP2-74.</title>
        <authorList>
            <person name="Wu L."/>
        </authorList>
    </citation>
    <scope>NUCLEOTIDE SEQUENCE [LARGE SCALE GENOMIC DNA]</scope>
    <source>
        <strain evidence="2 3">JP2-74</strain>
    </source>
</reference>
<feature type="domain" description="Replication-associated protein G2P N-terminal" evidence="1">
    <location>
        <begin position="139"/>
        <end position="219"/>
    </location>
</feature>
<dbReference type="GO" id="GO:0006260">
    <property type="term" value="P:DNA replication"/>
    <property type="evidence" value="ECO:0007669"/>
    <property type="project" value="InterPro"/>
</dbReference>
<evidence type="ECO:0000259" key="1">
    <source>
        <dbReference type="Pfam" id="PF05144"/>
    </source>
</evidence>
<dbReference type="AlphaFoldDB" id="A0AAD0RSL9"/>
<dbReference type="Proteomes" id="UP000259465">
    <property type="component" value="Chromosome"/>
</dbReference>
<dbReference type="InterPro" id="IPR022686">
    <property type="entry name" value="G2P_N"/>
</dbReference>